<organism evidence="2 3">
    <name type="scientific">Bos indicus</name>
    <name type="common">Zebu</name>
    <dbReference type="NCBI Taxonomy" id="9915"/>
    <lineage>
        <taxon>Eukaryota</taxon>
        <taxon>Metazoa</taxon>
        <taxon>Chordata</taxon>
        <taxon>Craniata</taxon>
        <taxon>Vertebrata</taxon>
        <taxon>Euteleostomi</taxon>
        <taxon>Mammalia</taxon>
        <taxon>Eutheria</taxon>
        <taxon>Laurasiatheria</taxon>
        <taxon>Artiodactyla</taxon>
        <taxon>Ruminantia</taxon>
        <taxon>Pecora</taxon>
        <taxon>Bovidae</taxon>
        <taxon>Bovinae</taxon>
        <taxon>Bos</taxon>
    </lineage>
</organism>
<evidence type="ECO:0000313" key="3">
    <source>
        <dbReference type="RefSeq" id="XP_070654260.1"/>
    </source>
</evidence>
<dbReference type="Proteomes" id="UP001652663">
    <property type="component" value="Chromosome 11"/>
</dbReference>
<dbReference type="RefSeq" id="XP_070654260.1">
    <property type="nucleotide sequence ID" value="XM_070798159.1"/>
</dbReference>
<feature type="compositionally biased region" description="Pro residues" evidence="1">
    <location>
        <begin position="78"/>
        <end position="87"/>
    </location>
</feature>
<name>A0ABM4T2J6_BOSIN</name>
<feature type="region of interest" description="Disordered" evidence="1">
    <location>
        <begin position="158"/>
        <end position="255"/>
    </location>
</feature>
<evidence type="ECO:0000256" key="1">
    <source>
        <dbReference type="SAM" id="MobiDB-lite"/>
    </source>
</evidence>
<feature type="compositionally biased region" description="Low complexity" evidence="1">
    <location>
        <begin position="54"/>
        <end position="68"/>
    </location>
</feature>
<feature type="compositionally biased region" description="Low complexity" evidence="1">
    <location>
        <begin position="169"/>
        <end position="180"/>
    </location>
</feature>
<feature type="region of interest" description="Disordered" evidence="1">
    <location>
        <begin position="1"/>
        <end position="94"/>
    </location>
</feature>
<feature type="compositionally biased region" description="Polar residues" evidence="1">
    <location>
        <begin position="40"/>
        <end position="53"/>
    </location>
</feature>
<proteinExistence type="predicted"/>
<evidence type="ECO:0000313" key="2">
    <source>
        <dbReference type="Proteomes" id="UP001652663"/>
    </source>
</evidence>
<keyword evidence="2" id="KW-1185">Reference proteome</keyword>
<protein>
    <submittedName>
        <fullName evidence="3">Uncharacterized protein</fullName>
    </submittedName>
</protein>
<gene>
    <name evidence="3" type="primary">LOC139185700</name>
</gene>
<accession>A0ABM4T2J6</accession>
<dbReference type="GeneID" id="139185700"/>
<reference evidence="3" key="1">
    <citation type="submission" date="2025-08" db="UniProtKB">
        <authorList>
            <consortium name="RefSeq"/>
        </authorList>
    </citation>
    <scope>IDENTIFICATION</scope>
    <source>
        <tissue evidence="3">Blood</tissue>
    </source>
</reference>
<sequence>MRPARCPTAARPGGGGRRRRPVTSRVWQLPGPRSPAPDSQRASSSPCDQSGSQAAPDPCGSPGPSSSARGRRRLNRPRPAPALPPPGSHRATPHTLPAAADLRRAPESKFETEGGPCYVPFGARPLAFLSLSFSTCEMVTLTTALPRLCRPEVPLLSLTSRDLPPTLPRASSDGADRAASQNGHPVPSGLLFPNADTSHHPTPTPIPLRRVDSRSGFNSLEEKERESQSPQATRKVGATSPAAHTRLTHAHGCGQQNTRWGWKAPGFTGPNRPLLCKRGTVRAALPRGSPIWPFVWILELPFQPEPRGRESAAGGALPHPHYTRCSHRPQKSRWRQVEKNRGLFSCTFILSNICALMELTWCQESGERHGNKVSSGKNLVDQLGTHPTLTKGTGFKIETWLQEAYPMNSVGGPLPGTGVCY</sequence>
<feature type="compositionally biased region" description="Low complexity" evidence="1">
    <location>
        <begin position="1"/>
        <end position="11"/>
    </location>
</feature>
<feature type="compositionally biased region" description="Basic residues" evidence="1">
    <location>
        <begin position="321"/>
        <end position="330"/>
    </location>
</feature>
<feature type="region of interest" description="Disordered" evidence="1">
    <location>
        <begin position="307"/>
        <end position="330"/>
    </location>
</feature>